<reference evidence="3" key="1">
    <citation type="submission" date="2019-06" db="EMBL/GenBank/DDBJ databases">
        <authorList>
            <person name="Murdoch R.W."/>
            <person name="Fathepure B."/>
        </authorList>
    </citation>
    <scope>NUCLEOTIDE SEQUENCE</scope>
</reference>
<dbReference type="Gene3D" id="3.60.21.10">
    <property type="match status" value="1"/>
</dbReference>
<accession>A0A5B8R6J1</accession>
<dbReference type="InterPro" id="IPR000979">
    <property type="entry name" value="Phosphodiesterase_MJ0936/Vps29"/>
</dbReference>
<dbReference type="NCBIfam" id="TIGR00040">
    <property type="entry name" value="yfcE"/>
    <property type="match status" value="1"/>
</dbReference>
<evidence type="ECO:0000256" key="1">
    <source>
        <dbReference type="SAM" id="MobiDB-lite"/>
    </source>
</evidence>
<organism evidence="3">
    <name type="scientific">uncultured organism</name>
    <dbReference type="NCBI Taxonomy" id="155900"/>
    <lineage>
        <taxon>unclassified sequences</taxon>
        <taxon>environmental samples</taxon>
    </lineage>
</organism>
<sequence>MRVALLSDTHGFVDPRIAERVTECDIAVHAGDIGGADVLLSLQPREELVAIRGNNDTPERWSEGERHVLDTLPAETALDLPGGRLVVLHGDDSGTLAQRGRRYRRRFHDAAAVVFGHSHRLSTDLDEHPWLLNPGAAGRTRTNGGPSMLVLTCGDDGPWRVEPLRFDPGRYPSLRRRERPARETGDDESE</sequence>
<evidence type="ECO:0000313" key="3">
    <source>
        <dbReference type="EMBL" id="QEA04619.1"/>
    </source>
</evidence>
<evidence type="ECO:0000259" key="2">
    <source>
        <dbReference type="Pfam" id="PF12850"/>
    </source>
</evidence>
<dbReference type="Pfam" id="PF12850">
    <property type="entry name" value="Metallophos_2"/>
    <property type="match status" value="1"/>
</dbReference>
<protein>
    <recommendedName>
        <fullName evidence="2">Calcineurin-like phosphoesterase domain-containing protein</fullName>
    </recommendedName>
</protein>
<gene>
    <name evidence="3" type="ORF">KBTEX_00927</name>
</gene>
<feature type="region of interest" description="Disordered" evidence="1">
    <location>
        <begin position="164"/>
        <end position="190"/>
    </location>
</feature>
<dbReference type="InterPro" id="IPR029052">
    <property type="entry name" value="Metallo-depent_PP-like"/>
</dbReference>
<feature type="domain" description="Calcineurin-like phosphoesterase" evidence="2">
    <location>
        <begin position="1"/>
        <end position="155"/>
    </location>
</feature>
<proteinExistence type="predicted"/>
<dbReference type="AlphaFoldDB" id="A0A5B8R6J1"/>
<name>A0A5B8R6J1_9ZZZZ</name>
<dbReference type="EMBL" id="MN079086">
    <property type="protein sequence ID" value="QEA04619.1"/>
    <property type="molecule type" value="Genomic_DNA"/>
</dbReference>
<dbReference type="SUPFAM" id="SSF56300">
    <property type="entry name" value="Metallo-dependent phosphatases"/>
    <property type="match status" value="1"/>
</dbReference>
<dbReference type="InterPro" id="IPR024654">
    <property type="entry name" value="Calcineurin-like_PHP_lpxH"/>
</dbReference>